<gene>
    <name evidence="5" type="ORF">SDC9_125805</name>
</gene>
<protein>
    <recommendedName>
        <fullName evidence="4">Methyltransferase domain-containing protein</fullName>
    </recommendedName>
</protein>
<dbReference type="PANTHER" id="PTHR43464:SF19">
    <property type="entry name" value="UBIQUINONE BIOSYNTHESIS O-METHYLTRANSFERASE, MITOCHONDRIAL"/>
    <property type="match status" value="1"/>
</dbReference>
<evidence type="ECO:0000313" key="5">
    <source>
        <dbReference type="EMBL" id="MPM78792.1"/>
    </source>
</evidence>
<sequence length="231" mass="25971">MVQSKAWDWGKVSGKDIPYWKTPAAESYYLASRWRQQGKHDFLDLGCGLGRHSIFFAKNGFRTSAFDLSRDAVAQTQKWAQAEHLAITGTVGDMLALPYPDASFDCIFSKDVLSHTDTQGVKKIAADILRILKPAGECYLTLGSKKAWGFSQPWPVVDENTKIRTENGPENGIPHFYADIGLIEELFQNFTILSAQQIEDYINDGTLHSIGWHWHVLIQKPGRKTLEIEGT</sequence>
<accession>A0A645CPY6</accession>
<dbReference type="PANTHER" id="PTHR43464">
    <property type="entry name" value="METHYLTRANSFERASE"/>
    <property type="match status" value="1"/>
</dbReference>
<feature type="domain" description="Methyltransferase" evidence="4">
    <location>
        <begin position="43"/>
        <end position="136"/>
    </location>
</feature>
<comment type="caution">
    <text evidence="5">The sequence shown here is derived from an EMBL/GenBank/DDBJ whole genome shotgun (WGS) entry which is preliminary data.</text>
</comment>
<dbReference type="Gene3D" id="3.40.50.150">
    <property type="entry name" value="Vaccinia Virus protein VP39"/>
    <property type="match status" value="1"/>
</dbReference>
<keyword evidence="1" id="KW-0489">Methyltransferase</keyword>
<keyword evidence="3" id="KW-0949">S-adenosyl-L-methionine</keyword>
<dbReference type="CDD" id="cd02440">
    <property type="entry name" value="AdoMet_MTases"/>
    <property type="match status" value="1"/>
</dbReference>
<dbReference type="InterPro" id="IPR029063">
    <property type="entry name" value="SAM-dependent_MTases_sf"/>
</dbReference>
<dbReference type="Pfam" id="PF13649">
    <property type="entry name" value="Methyltransf_25"/>
    <property type="match status" value="1"/>
</dbReference>
<dbReference type="AlphaFoldDB" id="A0A645CPY6"/>
<dbReference type="InterPro" id="IPR041698">
    <property type="entry name" value="Methyltransf_25"/>
</dbReference>
<reference evidence="5" key="1">
    <citation type="submission" date="2019-08" db="EMBL/GenBank/DDBJ databases">
        <authorList>
            <person name="Kucharzyk K."/>
            <person name="Murdoch R.W."/>
            <person name="Higgins S."/>
            <person name="Loffler F."/>
        </authorList>
    </citation>
    <scope>NUCLEOTIDE SEQUENCE</scope>
</reference>
<evidence type="ECO:0000256" key="1">
    <source>
        <dbReference type="ARBA" id="ARBA00022603"/>
    </source>
</evidence>
<dbReference type="SUPFAM" id="SSF53335">
    <property type="entry name" value="S-adenosyl-L-methionine-dependent methyltransferases"/>
    <property type="match status" value="1"/>
</dbReference>
<evidence type="ECO:0000256" key="2">
    <source>
        <dbReference type="ARBA" id="ARBA00022679"/>
    </source>
</evidence>
<name>A0A645CPY6_9ZZZZ</name>
<dbReference type="GO" id="GO:0032259">
    <property type="term" value="P:methylation"/>
    <property type="evidence" value="ECO:0007669"/>
    <property type="project" value="UniProtKB-KW"/>
</dbReference>
<evidence type="ECO:0000256" key="3">
    <source>
        <dbReference type="ARBA" id="ARBA00022691"/>
    </source>
</evidence>
<keyword evidence="2" id="KW-0808">Transferase</keyword>
<dbReference type="GO" id="GO:0008168">
    <property type="term" value="F:methyltransferase activity"/>
    <property type="evidence" value="ECO:0007669"/>
    <property type="project" value="UniProtKB-KW"/>
</dbReference>
<proteinExistence type="predicted"/>
<evidence type="ECO:0000259" key="4">
    <source>
        <dbReference type="Pfam" id="PF13649"/>
    </source>
</evidence>
<organism evidence="5">
    <name type="scientific">bioreactor metagenome</name>
    <dbReference type="NCBI Taxonomy" id="1076179"/>
    <lineage>
        <taxon>unclassified sequences</taxon>
        <taxon>metagenomes</taxon>
        <taxon>ecological metagenomes</taxon>
    </lineage>
</organism>
<dbReference type="EMBL" id="VSSQ01028897">
    <property type="protein sequence ID" value="MPM78792.1"/>
    <property type="molecule type" value="Genomic_DNA"/>
</dbReference>